<dbReference type="Proteomes" id="UP000463961">
    <property type="component" value="Chromosome"/>
</dbReference>
<evidence type="ECO:0000313" key="2">
    <source>
        <dbReference type="Proteomes" id="UP000463961"/>
    </source>
</evidence>
<sequence length="123" mass="13831">MKRYVKDLWLPSQKLLPWIVNEVQSIIGAKFDDIAPINTIQNCRCPVMLVHGEDDMEVPVTDAQRIMQAAPPDVQTFIVPNVGHDLRPAMNILGPHVCAFIQRIVNSQMTIKESAPLNTKQCN</sequence>
<keyword evidence="2" id="KW-1185">Reference proteome</keyword>
<evidence type="ECO:0000313" key="1">
    <source>
        <dbReference type="EMBL" id="BBU69803.1"/>
    </source>
</evidence>
<proteinExistence type="predicted"/>
<reference evidence="2" key="1">
    <citation type="submission" date="2020-01" db="EMBL/GenBank/DDBJ databases">
        <title>Phosphoaccumulans saitamaens gen. nov., sp. nov., a polyphosphate accumulating bacterium isolated from surface river water.</title>
        <authorList>
            <person name="Watanabe K."/>
            <person name="Suda W."/>
        </authorList>
    </citation>
    <scope>NUCLEOTIDE SEQUENCE [LARGE SCALE GENOMIC DNA]</scope>
    <source>
        <strain evidence="2">ICHIAU1</strain>
    </source>
</reference>
<protein>
    <submittedName>
        <fullName evidence="1">Uncharacterized protein</fullName>
    </submittedName>
</protein>
<name>A0A679HVR8_9RHOO</name>
<dbReference type="SUPFAM" id="SSF53474">
    <property type="entry name" value="alpha/beta-Hydrolases"/>
    <property type="match status" value="1"/>
</dbReference>
<dbReference type="InterPro" id="IPR029058">
    <property type="entry name" value="AB_hydrolase_fold"/>
</dbReference>
<dbReference type="AlphaFoldDB" id="A0A679HVR8"/>
<dbReference type="EMBL" id="AP022345">
    <property type="protein sequence ID" value="BBU69803.1"/>
    <property type="molecule type" value="Genomic_DNA"/>
</dbReference>
<accession>A0A679HVR8</accession>
<organism evidence="1 2">
    <name type="scientific">Fluviibacter phosphoraccumulans</name>
    <dbReference type="NCBI Taxonomy" id="1751046"/>
    <lineage>
        <taxon>Bacteria</taxon>
        <taxon>Pseudomonadati</taxon>
        <taxon>Pseudomonadota</taxon>
        <taxon>Betaproteobacteria</taxon>
        <taxon>Rhodocyclales</taxon>
        <taxon>Fluviibacteraceae</taxon>
        <taxon>Fluviibacter</taxon>
    </lineage>
</organism>
<dbReference type="Gene3D" id="3.40.50.1820">
    <property type="entry name" value="alpha/beta hydrolase"/>
    <property type="match status" value="1"/>
</dbReference>
<gene>
    <name evidence="1" type="ORF">ICHIAU1_20860</name>
</gene>